<feature type="binding site" evidence="5">
    <location>
        <begin position="115"/>
        <end position="119"/>
    </location>
    <ligand>
        <name>S-adenosyl-L-methionine</name>
        <dbReference type="ChEBI" id="CHEBI:59789"/>
    </ligand>
</feature>
<evidence type="ECO:0000259" key="6">
    <source>
        <dbReference type="Pfam" id="PF13847"/>
    </source>
</evidence>
<dbReference type="Gene3D" id="3.40.50.150">
    <property type="entry name" value="Vaccinia Virus protein VP39"/>
    <property type="match status" value="1"/>
</dbReference>
<dbReference type="EMBL" id="MLCN01000001">
    <property type="protein sequence ID" value="ONG42257.1"/>
    <property type="molecule type" value="Genomic_DNA"/>
</dbReference>
<dbReference type="EC" id="2.1.1.297" evidence="5"/>
<dbReference type="SUPFAM" id="SSF53335">
    <property type="entry name" value="S-adenosyl-L-methionine-dependent methyltransferases"/>
    <property type="match status" value="1"/>
</dbReference>
<comment type="function">
    <text evidence="5">Methylates the class 1 translation termination release factors RF1/PrfA and RF2/PrfB on the glutamine residue of the universally conserved GGQ motif.</text>
</comment>
<dbReference type="CDD" id="cd02440">
    <property type="entry name" value="AdoMet_MTases"/>
    <property type="match status" value="1"/>
</dbReference>
<dbReference type="HAMAP" id="MF_02126">
    <property type="entry name" value="RF_methyltr_PrmC"/>
    <property type="match status" value="1"/>
</dbReference>
<feature type="binding site" evidence="5">
    <location>
        <begin position="182"/>
        <end position="185"/>
    </location>
    <ligand>
        <name>substrate</name>
    </ligand>
</feature>
<dbReference type="InterPro" id="IPR004556">
    <property type="entry name" value="HemK-like"/>
</dbReference>
<evidence type="ECO:0000256" key="5">
    <source>
        <dbReference type="HAMAP-Rule" id="MF_02126"/>
    </source>
</evidence>
<dbReference type="PANTHER" id="PTHR18895:SF74">
    <property type="entry name" value="MTRF1L RELEASE FACTOR GLUTAMINE METHYLTRANSFERASE"/>
    <property type="match status" value="1"/>
</dbReference>
<evidence type="ECO:0000313" key="9">
    <source>
        <dbReference type="Proteomes" id="UP000192132"/>
    </source>
</evidence>
<dbReference type="NCBIfam" id="TIGR03534">
    <property type="entry name" value="RF_mod_PrmC"/>
    <property type="match status" value="1"/>
</dbReference>
<comment type="catalytic activity">
    <reaction evidence="4 5">
        <text>L-glutaminyl-[peptide chain release factor] + S-adenosyl-L-methionine = N(5)-methyl-L-glutaminyl-[peptide chain release factor] + S-adenosyl-L-homocysteine + H(+)</text>
        <dbReference type="Rhea" id="RHEA:42896"/>
        <dbReference type="Rhea" id="RHEA-COMP:10271"/>
        <dbReference type="Rhea" id="RHEA-COMP:10272"/>
        <dbReference type="ChEBI" id="CHEBI:15378"/>
        <dbReference type="ChEBI" id="CHEBI:30011"/>
        <dbReference type="ChEBI" id="CHEBI:57856"/>
        <dbReference type="ChEBI" id="CHEBI:59789"/>
        <dbReference type="ChEBI" id="CHEBI:61891"/>
        <dbReference type="EC" id="2.1.1.297"/>
    </reaction>
</comment>
<reference evidence="8 9" key="1">
    <citation type="submission" date="2016-10" db="EMBL/GenBank/DDBJ databases">
        <title>Draft Genome sequence of Alkanindiges sp. strain H1.</title>
        <authorList>
            <person name="Subhash Y."/>
            <person name="Lee S."/>
        </authorList>
    </citation>
    <scope>NUCLEOTIDE SEQUENCE [LARGE SCALE GENOMIC DNA]</scope>
    <source>
        <strain evidence="8 9">H1</strain>
    </source>
</reference>
<keyword evidence="2 5" id="KW-0808">Transferase</keyword>
<dbReference type="Pfam" id="PF17827">
    <property type="entry name" value="PrmC_N"/>
    <property type="match status" value="1"/>
</dbReference>
<evidence type="ECO:0000256" key="4">
    <source>
        <dbReference type="ARBA" id="ARBA00048391"/>
    </source>
</evidence>
<dbReference type="NCBIfam" id="TIGR00536">
    <property type="entry name" value="hemK_fam"/>
    <property type="match status" value="1"/>
</dbReference>
<feature type="binding site" evidence="5">
    <location>
        <position position="182"/>
    </location>
    <ligand>
        <name>S-adenosyl-L-methionine</name>
        <dbReference type="ChEBI" id="CHEBI:59789"/>
    </ligand>
</feature>
<dbReference type="RefSeq" id="WP_076876645.1">
    <property type="nucleotide sequence ID" value="NZ_MLCN01000001.1"/>
</dbReference>
<evidence type="ECO:0000256" key="1">
    <source>
        <dbReference type="ARBA" id="ARBA00022603"/>
    </source>
</evidence>
<dbReference type="STRING" id="1907941.BKE30_00125"/>
<proteinExistence type="inferred from homology"/>
<dbReference type="InterPro" id="IPR025714">
    <property type="entry name" value="Methyltranfer_dom"/>
</dbReference>
<dbReference type="Proteomes" id="UP000192132">
    <property type="component" value="Unassembled WGS sequence"/>
</dbReference>
<keyword evidence="3 5" id="KW-0949">S-adenosyl-L-methionine</keyword>
<dbReference type="FunFam" id="3.40.50.150:FF:000053">
    <property type="entry name" value="Release factor glutamine methyltransferase"/>
    <property type="match status" value="1"/>
</dbReference>
<comment type="caution">
    <text evidence="8">The sequence shown here is derived from an EMBL/GenBank/DDBJ whole genome shotgun (WGS) entry which is preliminary data.</text>
</comment>
<dbReference type="AlphaFoldDB" id="A0A1S8CY30"/>
<dbReference type="OrthoDB" id="9800643at2"/>
<feature type="domain" description="Release factor glutamine methyltransferase N-terminal" evidence="7">
    <location>
        <begin position="17"/>
        <end position="70"/>
    </location>
</feature>
<feature type="domain" description="Methyltransferase" evidence="6">
    <location>
        <begin position="110"/>
        <end position="237"/>
    </location>
</feature>
<evidence type="ECO:0000256" key="2">
    <source>
        <dbReference type="ARBA" id="ARBA00022679"/>
    </source>
</evidence>
<evidence type="ECO:0000259" key="7">
    <source>
        <dbReference type="Pfam" id="PF17827"/>
    </source>
</evidence>
<name>A0A1S8CY30_9GAMM</name>
<dbReference type="InterPro" id="IPR029063">
    <property type="entry name" value="SAM-dependent_MTases_sf"/>
</dbReference>
<dbReference type="InterPro" id="IPR002052">
    <property type="entry name" value="DNA_methylase_N6_adenine_CS"/>
</dbReference>
<evidence type="ECO:0000313" key="8">
    <source>
        <dbReference type="EMBL" id="ONG42257.1"/>
    </source>
</evidence>
<organism evidence="8 9">
    <name type="scientific">Alkanindiges hydrocarboniclasticus</name>
    <dbReference type="NCBI Taxonomy" id="1907941"/>
    <lineage>
        <taxon>Bacteria</taxon>
        <taxon>Pseudomonadati</taxon>
        <taxon>Pseudomonadota</taxon>
        <taxon>Gammaproteobacteria</taxon>
        <taxon>Moraxellales</taxon>
        <taxon>Moraxellaceae</taxon>
        <taxon>Alkanindiges</taxon>
    </lineage>
</organism>
<keyword evidence="9" id="KW-1185">Reference proteome</keyword>
<sequence length="272" mass="30437">MNIAQALDYYGAPDSFERRECSWLLEHILAINHLTLKYKSDQPLTPDQEQQFLQGIQRLKQGKPLAYVIGEQEFWSLRLKVTPDTLIPRPDTEILVEQALALINSEQRLCILDLGTGSGAIALSIAKERPLSNVIATDFSSAAIQVAQHNAMLNQISNIRFLQGSWYQALNTSYQFDVIVSNPPYIDEQDQHLIDLTHEPITALTAKNQGLADLKVIIGQSPQWLKPAGWLLVEHGYDQGQAVQQLFSQAGFNQVKTVKDYGGNDRVTLGQI</sequence>
<dbReference type="GO" id="GO:0102559">
    <property type="term" value="F:peptide chain release factor N(5)-glutamine methyltransferase activity"/>
    <property type="evidence" value="ECO:0007669"/>
    <property type="project" value="UniProtKB-EC"/>
</dbReference>
<gene>
    <name evidence="5" type="primary">prmC</name>
    <name evidence="8" type="ORF">BKE30_00125</name>
</gene>
<dbReference type="GO" id="GO:0003676">
    <property type="term" value="F:nucleic acid binding"/>
    <property type="evidence" value="ECO:0007669"/>
    <property type="project" value="InterPro"/>
</dbReference>
<dbReference type="Pfam" id="PF13847">
    <property type="entry name" value="Methyltransf_31"/>
    <property type="match status" value="1"/>
</dbReference>
<feature type="binding site" evidence="5">
    <location>
        <position position="166"/>
    </location>
    <ligand>
        <name>S-adenosyl-L-methionine</name>
        <dbReference type="ChEBI" id="CHEBI:59789"/>
    </ligand>
</feature>
<keyword evidence="1 5" id="KW-0489">Methyltransferase</keyword>
<dbReference type="PROSITE" id="PS00092">
    <property type="entry name" value="N6_MTASE"/>
    <property type="match status" value="1"/>
</dbReference>
<dbReference type="PANTHER" id="PTHR18895">
    <property type="entry name" value="HEMK METHYLTRANSFERASE"/>
    <property type="match status" value="1"/>
</dbReference>
<dbReference type="InterPro" id="IPR040758">
    <property type="entry name" value="PrmC_N"/>
</dbReference>
<feature type="binding site" evidence="5">
    <location>
        <position position="138"/>
    </location>
    <ligand>
        <name>S-adenosyl-L-methionine</name>
        <dbReference type="ChEBI" id="CHEBI:59789"/>
    </ligand>
</feature>
<comment type="similarity">
    <text evidence="5">Belongs to the protein N5-glutamine methyltransferase family. PrmC subfamily.</text>
</comment>
<dbReference type="GO" id="GO:0032259">
    <property type="term" value="P:methylation"/>
    <property type="evidence" value="ECO:0007669"/>
    <property type="project" value="UniProtKB-KW"/>
</dbReference>
<dbReference type="Gene3D" id="1.10.8.10">
    <property type="entry name" value="DNA helicase RuvA subunit, C-terminal domain"/>
    <property type="match status" value="1"/>
</dbReference>
<protein>
    <recommendedName>
        <fullName evidence="5">Release factor glutamine methyltransferase</fullName>
        <shortName evidence="5">RF MTase</shortName>
        <ecNumber evidence="5">2.1.1.297</ecNumber>
    </recommendedName>
    <alternativeName>
        <fullName evidence="5">N5-glutamine methyltransferase PrmC</fullName>
    </alternativeName>
    <alternativeName>
        <fullName evidence="5">Protein-(glutamine-N5) MTase PrmC</fullName>
    </alternativeName>
    <alternativeName>
        <fullName evidence="5">Protein-glutamine N-methyltransferase PrmC</fullName>
    </alternativeName>
</protein>
<dbReference type="InterPro" id="IPR019874">
    <property type="entry name" value="RF_methyltr_PrmC"/>
</dbReference>
<dbReference type="InterPro" id="IPR050320">
    <property type="entry name" value="N5-glutamine_MTase"/>
</dbReference>
<accession>A0A1S8CY30</accession>
<evidence type="ECO:0000256" key="3">
    <source>
        <dbReference type="ARBA" id="ARBA00022691"/>
    </source>
</evidence>